<organism evidence="2 3">
    <name type="scientific">Sulfitobacter aestuariivivens</name>
    <dbReference type="NCBI Taxonomy" id="2766981"/>
    <lineage>
        <taxon>Bacteria</taxon>
        <taxon>Pseudomonadati</taxon>
        <taxon>Pseudomonadota</taxon>
        <taxon>Alphaproteobacteria</taxon>
        <taxon>Rhodobacterales</taxon>
        <taxon>Roseobacteraceae</taxon>
        <taxon>Sulfitobacter</taxon>
    </lineage>
</organism>
<dbReference type="GO" id="GO:0015074">
    <property type="term" value="P:DNA integration"/>
    <property type="evidence" value="ECO:0007669"/>
    <property type="project" value="InterPro"/>
</dbReference>
<evidence type="ECO:0000259" key="1">
    <source>
        <dbReference type="PROSITE" id="PS50994"/>
    </source>
</evidence>
<dbReference type="EMBL" id="JACTAG010000001">
    <property type="protein sequence ID" value="MBD3662365.1"/>
    <property type="molecule type" value="Genomic_DNA"/>
</dbReference>
<keyword evidence="3" id="KW-1185">Reference proteome</keyword>
<dbReference type="PANTHER" id="PTHR46889">
    <property type="entry name" value="TRANSPOSASE INSF FOR INSERTION SEQUENCE IS3B-RELATED"/>
    <property type="match status" value="1"/>
</dbReference>
<protein>
    <submittedName>
        <fullName evidence="2">IS3 family transposase</fullName>
    </submittedName>
</protein>
<feature type="domain" description="Integrase catalytic" evidence="1">
    <location>
        <begin position="27"/>
        <end position="190"/>
    </location>
</feature>
<proteinExistence type="predicted"/>
<dbReference type="PANTHER" id="PTHR46889:SF4">
    <property type="entry name" value="TRANSPOSASE INSO FOR INSERTION SEQUENCE ELEMENT IS911B-RELATED"/>
    <property type="match status" value="1"/>
</dbReference>
<name>A0A927HEM6_9RHOB</name>
<dbReference type="Proteomes" id="UP000635142">
    <property type="component" value="Unassembled WGS sequence"/>
</dbReference>
<dbReference type="Pfam" id="PF00665">
    <property type="entry name" value="rve"/>
    <property type="match status" value="1"/>
</dbReference>
<dbReference type="InterPro" id="IPR012337">
    <property type="entry name" value="RNaseH-like_sf"/>
</dbReference>
<evidence type="ECO:0000313" key="2">
    <source>
        <dbReference type="EMBL" id="MBD3662365.1"/>
    </source>
</evidence>
<dbReference type="AlphaFoldDB" id="A0A927HEM6"/>
<reference evidence="2" key="1">
    <citation type="submission" date="2020-08" db="EMBL/GenBank/DDBJ databases">
        <title>Sulfitobacter aestuariivivens sp. nov., isolated from a tidal flat.</title>
        <authorList>
            <person name="Park S."/>
            <person name="Yoon J.-H."/>
        </authorList>
    </citation>
    <scope>NUCLEOTIDE SEQUENCE</scope>
    <source>
        <strain evidence="2">TSTF-M16</strain>
    </source>
</reference>
<dbReference type="InterPro" id="IPR048020">
    <property type="entry name" value="Transpos_IS3"/>
</dbReference>
<dbReference type="Pfam" id="PF13333">
    <property type="entry name" value="rve_2"/>
    <property type="match status" value="1"/>
</dbReference>
<dbReference type="PROSITE" id="PS50994">
    <property type="entry name" value="INTEGRASE"/>
    <property type="match status" value="1"/>
</dbReference>
<dbReference type="InterPro" id="IPR050900">
    <property type="entry name" value="Transposase_IS3/IS150/IS904"/>
</dbReference>
<accession>A0A927HEM6</accession>
<dbReference type="InterPro" id="IPR036397">
    <property type="entry name" value="RNaseH_sf"/>
</dbReference>
<sequence length="198" mass="23546">MGYRRRPDRYGRKPAVVAENRLEQRFETSQPDQVLVTDITSIKTYEGWLCPCVVIDLFSRRVVGWSTKYRMTTNLALQALLMAVWSRKPVGQIKMHSDQGSHFTSREWQTFLRQHTLKPSMSRRDTYHDNAVAQSFFPQLKRERIRPRPYPTRDAARQDVLEHIELFHNQRRKHMNNGMLSPLLHMLCMCSWQWLTSQ</sequence>
<dbReference type="SUPFAM" id="SSF53098">
    <property type="entry name" value="Ribonuclease H-like"/>
    <property type="match status" value="1"/>
</dbReference>
<dbReference type="NCBIfam" id="NF033516">
    <property type="entry name" value="transpos_IS3"/>
    <property type="match status" value="1"/>
</dbReference>
<evidence type="ECO:0000313" key="3">
    <source>
        <dbReference type="Proteomes" id="UP000635142"/>
    </source>
</evidence>
<gene>
    <name evidence="2" type="ORF">H9Q16_00365</name>
</gene>
<dbReference type="InterPro" id="IPR001584">
    <property type="entry name" value="Integrase_cat-core"/>
</dbReference>
<comment type="caution">
    <text evidence="2">The sequence shown here is derived from an EMBL/GenBank/DDBJ whole genome shotgun (WGS) entry which is preliminary data.</text>
</comment>
<dbReference type="GO" id="GO:0003676">
    <property type="term" value="F:nucleic acid binding"/>
    <property type="evidence" value="ECO:0007669"/>
    <property type="project" value="InterPro"/>
</dbReference>
<dbReference type="Gene3D" id="3.30.420.10">
    <property type="entry name" value="Ribonuclease H-like superfamily/Ribonuclease H"/>
    <property type="match status" value="1"/>
</dbReference>